<comment type="caution">
    <text evidence="1">The sequence shown here is derived from an EMBL/GenBank/DDBJ whole genome shotgun (WGS) entry which is preliminary data.</text>
</comment>
<dbReference type="OrthoDB" id="2980954at2759"/>
<reference evidence="1" key="1">
    <citation type="submission" date="2020-05" db="EMBL/GenBank/DDBJ databases">
        <title>Mycena genomes resolve the evolution of fungal bioluminescence.</title>
        <authorList>
            <person name="Tsai I.J."/>
        </authorList>
    </citation>
    <scope>NUCLEOTIDE SEQUENCE</scope>
    <source>
        <strain evidence="1">CCC161011</strain>
    </source>
</reference>
<dbReference type="EMBL" id="JACAZI010000011">
    <property type="protein sequence ID" value="KAF7348769.1"/>
    <property type="molecule type" value="Genomic_DNA"/>
</dbReference>
<sequence>MTAGYATFQVQELCDHITAFIQSSAELRSCALVSHTFASSAQRLLFHDIILSPGISGINDIYAQHYRDDAAICGRFISVLHASPHLIPLVRRLRVALDERVVQLSQIKFSHLRDIVFHRNNAGTPQPANDAVCLAVAKMIALPSIRRLGLINAIFDNPQSFAQLCLDSTPQLESLFLYCVNVRTHSSDQTSPPARRASIQQLQLIDGRPPQWLLNPLSPFDFSQLTNVDLFSMRAMVPITIALIDGARSTITRLKLNADFFAKYDQSNLTMLATLPALQHLSVFCHGHLLEDVEMFLALLPTSNRVEFLELEINKGGQITAATWLRLGRAVAAASLPLAPPNPYPDPLSCVHCGRLSAAEPVANCVRGV</sequence>
<gene>
    <name evidence="1" type="ORF">MVEN_01396400</name>
</gene>
<organism evidence="1 2">
    <name type="scientific">Mycena venus</name>
    <dbReference type="NCBI Taxonomy" id="2733690"/>
    <lineage>
        <taxon>Eukaryota</taxon>
        <taxon>Fungi</taxon>
        <taxon>Dikarya</taxon>
        <taxon>Basidiomycota</taxon>
        <taxon>Agaricomycotina</taxon>
        <taxon>Agaricomycetes</taxon>
        <taxon>Agaricomycetidae</taxon>
        <taxon>Agaricales</taxon>
        <taxon>Marasmiineae</taxon>
        <taxon>Mycenaceae</taxon>
        <taxon>Mycena</taxon>
    </lineage>
</organism>
<proteinExistence type="predicted"/>
<accession>A0A8H6XYN0</accession>
<keyword evidence="2" id="KW-1185">Reference proteome</keyword>
<evidence type="ECO:0000313" key="2">
    <source>
        <dbReference type="Proteomes" id="UP000620124"/>
    </source>
</evidence>
<protein>
    <submittedName>
        <fullName evidence="1">Uncharacterized protein</fullName>
    </submittedName>
</protein>
<dbReference type="AlphaFoldDB" id="A0A8H6XYN0"/>
<evidence type="ECO:0000313" key="1">
    <source>
        <dbReference type="EMBL" id="KAF7348769.1"/>
    </source>
</evidence>
<name>A0A8H6XYN0_9AGAR</name>
<dbReference type="Proteomes" id="UP000620124">
    <property type="component" value="Unassembled WGS sequence"/>
</dbReference>